<feature type="transmembrane region" description="Helical" evidence="1">
    <location>
        <begin position="6"/>
        <end position="28"/>
    </location>
</feature>
<sequence>MSEIVNNIFTIIAAGLVLLAGVFILRFVVRFAWKFVRTALIILSVIIIAGYFFGIFDIAFQEIGIKGLLP</sequence>
<organism evidence="2 3">
    <name type="scientific">Anaerolinea thermophila</name>
    <dbReference type="NCBI Taxonomy" id="167964"/>
    <lineage>
        <taxon>Bacteria</taxon>
        <taxon>Bacillati</taxon>
        <taxon>Chloroflexota</taxon>
        <taxon>Anaerolineae</taxon>
        <taxon>Anaerolineales</taxon>
        <taxon>Anaerolineaceae</taxon>
        <taxon>Anaerolinea</taxon>
    </lineage>
</organism>
<comment type="caution">
    <text evidence="2">The sequence shown here is derived from an EMBL/GenBank/DDBJ whole genome shotgun (WGS) entry which is preliminary data.</text>
</comment>
<dbReference type="AlphaFoldDB" id="A0A117LGH8"/>
<reference evidence="2 3" key="1">
    <citation type="journal article" date="2015" name="MBio">
        <title>Genome-Resolved Metagenomic Analysis Reveals Roles for Candidate Phyla and Other Microbial Community Members in Biogeochemical Transformations in Oil Reservoirs.</title>
        <authorList>
            <person name="Hu P."/>
            <person name="Tom L."/>
            <person name="Singh A."/>
            <person name="Thomas B.C."/>
            <person name="Baker B.J."/>
            <person name="Piceno Y.M."/>
            <person name="Andersen G.L."/>
            <person name="Banfield J.F."/>
        </authorList>
    </citation>
    <scope>NUCLEOTIDE SEQUENCE [LARGE SCALE GENOMIC DNA]</scope>
    <source>
        <strain evidence="2">46_16</strain>
    </source>
</reference>
<gene>
    <name evidence="2" type="ORF">XD73_1231</name>
</gene>
<evidence type="ECO:0000313" key="2">
    <source>
        <dbReference type="EMBL" id="KUK45893.1"/>
    </source>
</evidence>
<evidence type="ECO:0000256" key="1">
    <source>
        <dbReference type="SAM" id="Phobius"/>
    </source>
</evidence>
<keyword evidence="1" id="KW-0472">Membrane</keyword>
<keyword evidence="1" id="KW-1133">Transmembrane helix</keyword>
<name>A0A117LGH8_9CHLR</name>
<dbReference type="Proteomes" id="UP000064249">
    <property type="component" value="Unassembled WGS sequence"/>
</dbReference>
<accession>A0A117LGH8</accession>
<feature type="transmembrane region" description="Helical" evidence="1">
    <location>
        <begin position="40"/>
        <end position="60"/>
    </location>
</feature>
<evidence type="ECO:0000313" key="3">
    <source>
        <dbReference type="Proteomes" id="UP000064249"/>
    </source>
</evidence>
<dbReference type="EMBL" id="LGFU01000121">
    <property type="protein sequence ID" value="KUK45893.1"/>
    <property type="molecule type" value="Genomic_DNA"/>
</dbReference>
<proteinExistence type="predicted"/>
<keyword evidence="1" id="KW-0812">Transmembrane</keyword>
<protein>
    <submittedName>
        <fullName evidence="2">Uncharacterized protein</fullName>
    </submittedName>
</protein>